<accession>A0A4U5NM91</accession>
<organism evidence="1">
    <name type="scientific">Populus alba</name>
    <name type="common">White poplar</name>
    <dbReference type="NCBI Taxonomy" id="43335"/>
    <lineage>
        <taxon>Eukaryota</taxon>
        <taxon>Viridiplantae</taxon>
        <taxon>Streptophyta</taxon>
        <taxon>Embryophyta</taxon>
        <taxon>Tracheophyta</taxon>
        <taxon>Spermatophyta</taxon>
        <taxon>Magnoliopsida</taxon>
        <taxon>eudicotyledons</taxon>
        <taxon>Gunneridae</taxon>
        <taxon>Pentapetalae</taxon>
        <taxon>rosids</taxon>
        <taxon>fabids</taxon>
        <taxon>Malpighiales</taxon>
        <taxon>Salicaceae</taxon>
        <taxon>Saliceae</taxon>
        <taxon>Populus</taxon>
    </lineage>
</organism>
<name>A0A4U5NM91_POPAL</name>
<proteinExistence type="predicted"/>
<dbReference type="AlphaFoldDB" id="A0A4U5NM91"/>
<evidence type="ECO:0000313" key="1">
    <source>
        <dbReference type="EMBL" id="TKR83932.1"/>
    </source>
</evidence>
<sequence length="113" mass="12830">MGTNKERIESLEAGLGGFQNSFSRMKIGVNDRLHQIKNDLSKLSKVLLSNQTASISNNYDPTASSPNGCSRFIREESKDISERGRPLFSFKLASLEFPRFSRDDPIEWFTRVD</sequence>
<dbReference type="EMBL" id="RCHU01001022">
    <property type="protein sequence ID" value="TKR83932.1"/>
    <property type="molecule type" value="Genomic_DNA"/>
</dbReference>
<gene>
    <name evidence="1" type="ORF">D5086_0000267030</name>
</gene>
<comment type="caution">
    <text evidence="1">The sequence shown here is derived from an EMBL/GenBank/DDBJ whole genome shotgun (WGS) entry which is preliminary data.</text>
</comment>
<reference evidence="1" key="1">
    <citation type="submission" date="2018-10" db="EMBL/GenBank/DDBJ databases">
        <title>Population genomic analysis revealed the cold adaptation of white poplar.</title>
        <authorList>
            <person name="Liu Y.-J."/>
        </authorList>
    </citation>
    <scope>NUCLEOTIDE SEQUENCE [LARGE SCALE GENOMIC DNA]</scope>
    <source>
        <strain evidence="1">PAL-ZL1</strain>
    </source>
</reference>
<protein>
    <submittedName>
        <fullName evidence="1">Uncharacterized protein</fullName>
    </submittedName>
</protein>